<evidence type="ECO:0000256" key="1">
    <source>
        <dbReference type="SAM" id="Phobius"/>
    </source>
</evidence>
<gene>
    <name evidence="2" type="ORF">CYNAS_LOCUS404</name>
</gene>
<organism evidence="2 3">
    <name type="scientific">Cylicocyclus nassatus</name>
    <name type="common">Nematode worm</name>
    <dbReference type="NCBI Taxonomy" id="53992"/>
    <lineage>
        <taxon>Eukaryota</taxon>
        <taxon>Metazoa</taxon>
        <taxon>Ecdysozoa</taxon>
        <taxon>Nematoda</taxon>
        <taxon>Chromadorea</taxon>
        <taxon>Rhabditida</taxon>
        <taxon>Rhabditina</taxon>
        <taxon>Rhabditomorpha</taxon>
        <taxon>Strongyloidea</taxon>
        <taxon>Strongylidae</taxon>
        <taxon>Cylicocyclus</taxon>
    </lineage>
</organism>
<name>A0AA36DJN3_CYLNA</name>
<keyword evidence="3" id="KW-1185">Reference proteome</keyword>
<accession>A0AA36DJN3</accession>
<reference evidence="2" key="1">
    <citation type="submission" date="2023-07" db="EMBL/GenBank/DDBJ databases">
        <authorList>
            <consortium name="CYATHOMIX"/>
        </authorList>
    </citation>
    <scope>NUCLEOTIDE SEQUENCE</scope>
    <source>
        <strain evidence="2">N/A</strain>
    </source>
</reference>
<dbReference type="PANTHER" id="PTHR22943">
    <property type="entry name" value="7-TRANSMEMBRANE DOMAIN RECEPTOR C.ELEGANS"/>
    <property type="match status" value="1"/>
</dbReference>
<dbReference type="InterPro" id="IPR019428">
    <property type="entry name" value="7TM_GPCR_serpentine_rcpt_Str"/>
</dbReference>
<dbReference type="EMBL" id="CATQJL010000001">
    <property type="protein sequence ID" value="CAJ0588421.1"/>
    <property type="molecule type" value="Genomic_DNA"/>
</dbReference>
<dbReference type="Proteomes" id="UP001176961">
    <property type="component" value="Unassembled WGS sequence"/>
</dbReference>
<proteinExistence type="predicted"/>
<comment type="caution">
    <text evidence="2">The sequence shown here is derived from an EMBL/GenBank/DDBJ whole genome shotgun (WGS) entry which is preliminary data.</text>
</comment>
<evidence type="ECO:0000313" key="2">
    <source>
        <dbReference type="EMBL" id="CAJ0588421.1"/>
    </source>
</evidence>
<dbReference type="AlphaFoldDB" id="A0AA36DJN3"/>
<keyword evidence="1" id="KW-0472">Membrane</keyword>
<keyword evidence="1" id="KW-1133">Transmembrane helix</keyword>
<sequence>MQDFKDFIDGEVRLYWKPTLGLSMILFMMLTTFTVMVLFGVKTAKALQNKGLSQKTIKLQKQLLIALAFQALIPLVLTYIPRTITLLLPIMGISLPSILRFTPLVITLSITVLDPFAIILCISDYRCLVLQFIKNPIRSTVIVPTVTIVLSTTKTVQK</sequence>
<evidence type="ECO:0008006" key="4">
    <source>
        <dbReference type="Google" id="ProtNLM"/>
    </source>
</evidence>
<protein>
    <recommendedName>
        <fullName evidence="4">G protein-coupled receptor</fullName>
    </recommendedName>
</protein>
<feature type="transmembrane region" description="Helical" evidence="1">
    <location>
        <begin position="62"/>
        <end position="81"/>
    </location>
</feature>
<feature type="transmembrane region" description="Helical" evidence="1">
    <location>
        <begin position="101"/>
        <end position="122"/>
    </location>
</feature>
<dbReference type="PANTHER" id="PTHR22943:SF248">
    <property type="entry name" value="SEVEN TM RECEPTOR"/>
    <property type="match status" value="1"/>
</dbReference>
<dbReference type="SUPFAM" id="SSF81321">
    <property type="entry name" value="Family A G protein-coupled receptor-like"/>
    <property type="match status" value="1"/>
</dbReference>
<dbReference type="Pfam" id="PF10326">
    <property type="entry name" value="7TM_GPCR_Str"/>
    <property type="match status" value="1"/>
</dbReference>
<evidence type="ECO:0000313" key="3">
    <source>
        <dbReference type="Proteomes" id="UP001176961"/>
    </source>
</evidence>
<feature type="transmembrane region" description="Helical" evidence="1">
    <location>
        <begin position="20"/>
        <end position="41"/>
    </location>
</feature>
<keyword evidence="1" id="KW-0812">Transmembrane</keyword>